<evidence type="ECO:0000256" key="1">
    <source>
        <dbReference type="SAM" id="Phobius"/>
    </source>
</evidence>
<name>A0ABY5SR72_9MICO</name>
<gene>
    <name evidence="2" type="ORF">L1F31_15855</name>
</gene>
<protein>
    <submittedName>
        <fullName evidence="2">Uncharacterized protein</fullName>
    </submittedName>
</protein>
<keyword evidence="1" id="KW-0812">Transmembrane</keyword>
<keyword evidence="1" id="KW-1133">Transmembrane helix</keyword>
<evidence type="ECO:0000313" key="3">
    <source>
        <dbReference type="Proteomes" id="UP001064879"/>
    </source>
</evidence>
<reference evidence="2" key="1">
    <citation type="submission" date="2022-03" db="EMBL/GenBank/DDBJ databases">
        <title>Brevibacterium spongiae sp. nov., isolated from marine sponge.</title>
        <authorList>
            <person name="Li Z."/>
            <person name="Zhang M."/>
        </authorList>
    </citation>
    <scope>NUCLEOTIDE SEQUENCE</scope>
    <source>
        <strain evidence="2">WHS-Z9</strain>
    </source>
</reference>
<keyword evidence="1" id="KW-0472">Membrane</keyword>
<proteinExistence type="predicted"/>
<keyword evidence="3" id="KW-1185">Reference proteome</keyword>
<feature type="transmembrane region" description="Helical" evidence="1">
    <location>
        <begin position="28"/>
        <end position="54"/>
    </location>
</feature>
<dbReference type="Proteomes" id="UP001064879">
    <property type="component" value="Chromosome"/>
</dbReference>
<feature type="transmembrane region" description="Helical" evidence="1">
    <location>
        <begin position="66"/>
        <end position="92"/>
    </location>
</feature>
<dbReference type="EMBL" id="CP093443">
    <property type="protein sequence ID" value="UVI35574.1"/>
    <property type="molecule type" value="Genomic_DNA"/>
</dbReference>
<accession>A0ABY5SR72</accession>
<sequence length="211" mass="22496">MLVRDRAGWVLPANPHAVGRISRFSRGVGIVCAIIGGWALLCGLGFLLFGGFIFDAVSSADPGNKGIARWAIGGGITVCGIVFTIVAVVILARVRKLRKAPQQSVLTVDGRGISVVGLGSADYPDLISVHARIGPRPTMWSTTMAKTAGNELAATLVGRSEIVHELIIRRRSGPDIRADLSMHTSPASFMQLVDQLRGLLAAYSIPVEFRR</sequence>
<dbReference type="RefSeq" id="WP_265418201.1">
    <property type="nucleotide sequence ID" value="NZ_CP093443.1"/>
</dbReference>
<evidence type="ECO:0000313" key="2">
    <source>
        <dbReference type="EMBL" id="UVI35574.1"/>
    </source>
</evidence>
<organism evidence="2 3">
    <name type="scientific">Brevibacterium spongiae</name>
    <dbReference type="NCBI Taxonomy" id="2909672"/>
    <lineage>
        <taxon>Bacteria</taxon>
        <taxon>Bacillati</taxon>
        <taxon>Actinomycetota</taxon>
        <taxon>Actinomycetes</taxon>
        <taxon>Micrococcales</taxon>
        <taxon>Brevibacteriaceae</taxon>
        <taxon>Brevibacterium</taxon>
    </lineage>
</organism>